<reference evidence="2 3" key="1">
    <citation type="submission" date="2019-02" db="EMBL/GenBank/DDBJ databases">
        <title>Deep-cultivation of Planctomycetes and their phenomic and genomic characterization uncovers novel biology.</title>
        <authorList>
            <person name="Wiegand S."/>
            <person name="Jogler M."/>
            <person name="Boedeker C."/>
            <person name="Pinto D."/>
            <person name="Vollmers J."/>
            <person name="Rivas-Marin E."/>
            <person name="Kohn T."/>
            <person name="Peeters S.H."/>
            <person name="Heuer A."/>
            <person name="Rast P."/>
            <person name="Oberbeckmann S."/>
            <person name="Bunk B."/>
            <person name="Jeske O."/>
            <person name="Meyerdierks A."/>
            <person name="Storesund J.E."/>
            <person name="Kallscheuer N."/>
            <person name="Luecker S."/>
            <person name="Lage O.M."/>
            <person name="Pohl T."/>
            <person name="Merkel B.J."/>
            <person name="Hornburger P."/>
            <person name="Mueller R.-W."/>
            <person name="Bruemmer F."/>
            <person name="Labrenz M."/>
            <person name="Spormann A.M."/>
            <person name="Op den Camp H."/>
            <person name="Overmann J."/>
            <person name="Amann R."/>
            <person name="Jetten M.S.M."/>
            <person name="Mascher T."/>
            <person name="Medema M.H."/>
            <person name="Devos D.P."/>
            <person name="Kaster A.-K."/>
            <person name="Ovreas L."/>
            <person name="Rohde M."/>
            <person name="Galperin M.Y."/>
            <person name="Jogler C."/>
        </authorList>
    </citation>
    <scope>NUCLEOTIDE SEQUENCE [LARGE SCALE GENOMIC DNA]</scope>
    <source>
        <strain evidence="2 3">Pla110</strain>
    </source>
</reference>
<name>A0A518CPD2_9PLAN</name>
<accession>A0A518CPD2</accession>
<feature type="signal peptide" evidence="1">
    <location>
        <begin position="1"/>
        <end position="22"/>
    </location>
</feature>
<evidence type="ECO:0008006" key="4">
    <source>
        <dbReference type="Google" id="ProtNLM"/>
    </source>
</evidence>
<gene>
    <name evidence="2" type="ORF">Pla110_28340</name>
</gene>
<dbReference type="Proteomes" id="UP000317178">
    <property type="component" value="Chromosome"/>
</dbReference>
<proteinExistence type="predicted"/>
<feature type="chain" id="PRO_5021728432" description="Methane oxygenase PmoA" evidence="1">
    <location>
        <begin position="23"/>
        <end position="303"/>
    </location>
</feature>
<sequence length="303" mass="33738" precursor="true">MKWFVFCTLAFFGLAEMQNLAAADATVQLLKKDSTIQVNIGGQEFTVLQFSDEYMKPFFAPVHAPNGEIITRSLEGIEDHPHHKGIWLSLDEVNGLNFWGEEAKIQNAGVEVVVAEGNPAQLRLTNNWLGTDGKPLLVEQTNVKIYNSRMITYDTTLKAVVEKVEFADTKEGMFGIRLRDGMREKEEGQVINSQGAKTTANCWGKTADWVDYFGPVEGKTVGVALFDHPNNFRPSRYHVRNYGLFTINPFGEGIYTDGANAAAPVTLMQGNSIRLRYGLYVHNGDTTEGNVSQAYRQYLGLAD</sequence>
<dbReference type="AlphaFoldDB" id="A0A518CPD2"/>
<keyword evidence="3" id="KW-1185">Reference proteome</keyword>
<dbReference type="RefSeq" id="WP_144996313.1">
    <property type="nucleotide sequence ID" value="NZ_CP036281.1"/>
</dbReference>
<dbReference type="OrthoDB" id="242279at2"/>
<dbReference type="InterPro" id="IPR029475">
    <property type="entry name" value="DUF6807"/>
</dbReference>
<keyword evidence="1" id="KW-0732">Signal</keyword>
<evidence type="ECO:0000313" key="2">
    <source>
        <dbReference type="EMBL" id="QDU81097.1"/>
    </source>
</evidence>
<dbReference type="Pfam" id="PF14100">
    <property type="entry name" value="DUF6807"/>
    <property type="match status" value="1"/>
</dbReference>
<protein>
    <recommendedName>
        <fullName evidence="4">Methane oxygenase PmoA</fullName>
    </recommendedName>
</protein>
<dbReference type="EMBL" id="CP036281">
    <property type="protein sequence ID" value="QDU81097.1"/>
    <property type="molecule type" value="Genomic_DNA"/>
</dbReference>
<organism evidence="2 3">
    <name type="scientific">Polystyrenella longa</name>
    <dbReference type="NCBI Taxonomy" id="2528007"/>
    <lineage>
        <taxon>Bacteria</taxon>
        <taxon>Pseudomonadati</taxon>
        <taxon>Planctomycetota</taxon>
        <taxon>Planctomycetia</taxon>
        <taxon>Planctomycetales</taxon>
        <taxon>Planctomycetaceae</taxon>
        <taxon>Polystyrenella</taxon>
    </lineage>
</organism>
<evidence type="ECO:0000313" key="3">
    <source>
        <dbReference type="Proteomes" id="UP000317178"/>
    </source>
</evidence>
<evidence type="ECO:0000256" key="1">
    <source>
        <dbReference type="SAM" id="SignalP"/>
    </source>
</evidence>
<dbReference type="KEGG" id="plon:Pla110_28340"/>